<dbReference type="GO" id="GO:0046872">
    <property type="term" value="F:metal ion binding"/>
    <property type="evidence" value="ECO:0007669"/>
    <property type="project" value="UniProtKB-KW"/>
</dbReference>
<evidence type="ECO:0000256" key="1">
    <source>
        <dbReference type="ARBA" id="ARBA00012156"/>
    </source>
</evidence>
<keyword evidence="5 7" id="KW-0012">Acyltransferase</keyword>
<dbReference type="InterPro" id="IPR000905">
    <property type="entry name" value="Gcp-like_dom"/>
</dbReference>
<comment type="subunit">
    <text evidence="7">Homodimer.</text>
</comment>
<dbReference type="NCBIfam" id="TIGR00329">
    <property type="entry name" value="gcp_kae1"/>
    <property type="match status" value="1"/>
</dbReference>
<comment type="subcellular location">
    <subcellularLocation>
        <location evidence="7">Mitochondrion</location>
    </subcellularLocation>
</comment>
<comment type="function">
    <text evidence="7">Required for the formation of a threonylcarbamoyl group on adenosine at position 37 (t(6)A37) in mitochondrial tRNAs that read codons beginning with adenine. Probably involved in the transfer of the threonylcarbamoyl moiety of threonylcarbamoyl-AMP (TC-AMP) to the N6 group of A37. Involved in mitochondrial genome maintenance.</text>
</comment>
<comment type="caution">
    <text evidence="9">The sequence shown here is derived from an EMBL/GenBank/DDBJ whole genome shotgun (WGS) entry which is preliminary data.</text>
</comment>
<sequence length="396" mass="42661">MLSRLRPRLLKPLNLAKHQHAWRSYSAKKPLVVLGIETSCDDTSAAVVTSDRRILSEVVRTQHQLHESMGGIVPTIASTGHMKNLPSVICEALETANTNINDIDCVAVTRGPGLPPCLSVGMNAAKTLAAVARKPIIGVHHMEAHALTARLTTENADGSCLPAPAFPFMTLLISGGHTLLLQANAVGDYDQLGTTMDDAVGEAIDKASRALGLKWAQGRRGGPGVALEQAAAKGDPSRFDKFLPLPLSEREWTKKIGFSFSGLKTAMIRMVEQHKIAGNDQDVADAAATFQNKCIQHLEQKLRLALDKSVKQNNTPLTALVVSGGVASNSLVRSRLEALASSYGLPLICPPPKLCTDNGVMIAWAGIERYQAGLMDDYEMTTIPKWPIEQLKSEKQ</sequence>
<keyword evidence="3 7" id="KW-0819">tRNA processing</keyword>
<dbReference type="GO" id="GO:0061711">
    <property type="term" value="F:tRNA N(6)-L-threonylcarbamoyladenine synthase activity"/>
    <property type="evidence" value="ECO:0007669"/>
    <property type="project" value="UniProtKB-EC"/>
</dbReference>
<comment type="similarity">
    <text evidence="7">Belongs to the KAE1 / TsaD family.</text>
</comment>
<evidence type="ECO:0000313" key="10">
    <source>
        <dbReference type="Proteomes" id="UP000654370"/>
    </source>
</evidence>
<evidence type="ECO:0000256" key="2">
    <source>
        <dbReference type="ARBA" id="ARBA00022679"/>
    </source>
</evidence>
<dbReference type="EMBL" id="JAEPQZ010000003">
    <property type="protein sequence ID" value="KAG2183307.1"/>
    <property type="molecule type" value="Genomic_DNA"/>
</dbReference>
<accession>A0A8H7UIT5</accession>
<dbReference type="NCBIfam" id="TIGR03723">
    <property type="entry name" value="T6A_TsaD_YgjD"/>
    <property type="match status" value="1"/>
</dbReference>
<dbReference type="PANTHER" id="PTHR11735:SF6">
    <property type="entry name" value="TRNA N6-ADENOSINE THREONYLCARBAMOYLTRANSFERASE, MITOCHONDRIAL"/>
    <property type="match status" value="1"/>
</dbReference>
<dbReference type="PANTHER" id="PTHR11735">
    <property type="entry name" value="TRNA N6-ADENOSINE THREONYLCARBAMOYLTRANSFERASE"/>
    <property type="match status" value="1"/>
</dbReference>
<comment type="catalytic activity">
    <reaction evidence="6 7">
        <text>L-threonylcarbamoyladenylate + adenosine(37) in tRNA = N(6)-L-threonylcarbamoyladenosine(37) in tRNA + AMP + H(+)</text>
        <dbReference type="Rhea" id="RHEA:37059"/>
        <dbReference type="Rhea" id="RHEA-COMP:10162"/>
        <dbReference type="Rhea" id="RHEA-COMP:10163"/>
        <dbReference type="ChEBI" id="CHEBI:15378"/>
        <dbReference type="ChEBI" id="CHEBI:73682"/>
        <dbReference type="ChEBI" id="CHEBI:74411"/>
        <dbReference type="ChEBI" id="CHEBI:74418"/>
        <dbReference type="ChEBI" id="CHEBI:456215"/>
        <dbReference type="EC" id="2.3.1.234"/>
    </reaction>
</comment>
<keyword evidence="7" id="KW-0496">Mitochondrion</keyword>
<dbReference type="FunFam" id="3.30.420.40:FF:000012">
    <property type="entry name" value="tRNA N6-adenosine threonylcarbamoyltransferase"/>
    <property type="match status" value="1"/>
</dbReference>
<name>A0A8H7UIT5_MORIS</name>
<comment type="cofactor">
    <cofactor evidence="7">
        <name>a divalent metal cation</name>
        <dbReference type="ChEBI" id="CHEBI:60240"/>
    </cofactor>
    <text evidence="7">Binds 1 divalent metal cation per subunit.</text>
</comment>
<evidence type="ECO:0000256" key="6">
    <source>
        <dbReference type="ARBA" id="ARBA00048117"/>
    </source>
</evidence>
<gene>
    <name evidence="9" type="ORF">INT43_006312</name>
</gene>
<feature type="domain" description="Gcp-like" evidence="8">
    <location>
        <begin position="54"/>
        <end position="364"/>
    </location>
</feature>
<dbReference type="InterPro" id="IPR017861">
    <property type="entry name" value="KAE1/TsaD"/>
</dbReference>
<evidence type="ECO:0000259" key="8">
    <source>
        <dbReference type="Pfam" id="PF00814"/>
    </source>
</evidence>
<dbReference type="GO" id="GO:0005739">
    <property type="term" value="C:mitochondrion"/>
    <property type="evidence" value="ECO:0007669"/>
    <property type="project" value="UniProtKB-SubCell"/>
</dbReference>
<reference evidence="9" key="1">
    <citation type="submission" date="2020-12" db="EMBL/GenBank/DDBJ databases">
        <title>Metabolic potential, ecology and presence of endohyphal bacteria is reflected in genomic diversity of Mucoromycotina.</title>
        <authorList>
            <person name="Muszewska A."/>
            <person name="Okrasinska A."/>
            <person name="Steczkiewicz K."/>
            <person name="Drgas O."/>
            <person name="Orlowska M."/>
            <person name="Perlinska-Lenart U."/>
            <person name="Aleksandrzak-Piekarczyk T."/>
            <person name="Szatraj K."/>
            <person name="Zielenkiewicz U."/>
            <person name="Pilsyk S."/>
            <person name="Malc E."/>
            <person name="Mieczkowski P."/>
            <person name="Kruszewska J.S."/>
            <person name="Biernat P."/>
            <person name="Pawlowska J."/>
        </authorList>
    </citation>
    <scope>NUCLEOTIDE SEQUENCE</scope>
    <source>
        <strain evidence="9">WA0000067209</strain>
    </source>
</reference>
<dbReference type="HAMAP" id="MF_01445">
    <property type="entry name" value="TsaD"/>
    <property type="match status" value="1"/>
</dbReference>
<evidence type="ECO:0000256" key="3">
    <source>
        <dbReference type="ARBA" id="ARBA00022694"/>
    </source>
</evidence>
<evidence type="ECO:0000256" key="4">
    <source>
        <dbReference type="ARBA" id="ARBA00022723"/>
    </source>
</evidence>
<dbReference type="GO" id="GO:0072670">
    <property type="term" value="P:mitochondrial tRNA threonylcarbamoyladenosine modification"/>
    <property type="evidence" value="ECO:0007669"/>
    <property type="project" value="TreeGrafter"/>
</dbReference>
<dbReference type="OrthoDB" id="10259622at2759"/>
<protein>
    <recommendedName>
        <fullName evidence="1">N(6)-L-threonylcarbamoyladenine synthase</fullName>
        <ecNumber evidence="1">2.3.1.234</ecNumber>
    </recommendedName>
</protein>
<evidence type="ECO:0000313" key="9">
    <source>
        <dbReference type="EMBL" id="KAG2183307.1"/>
    </source>
</evidence>
<dbReference type="SUPFAM" id="SSF53067">
    <property type="entry name" value="Actin-like ATPase domain"/>
    <property type="match status" value="1"/>
</dbReference>
<dbReference type="Gene3D" id="3.30.420.40">
    <property type="match status" value="2"/>
</dbReference>
<dbReference type="Pfam" id="PF00814">
    <property type="entry name" value="TsaD"/>
    <property type="match status" value="1"/>
</dbReference>
<keyword evidence="10" id="KW-1185">Reference proteome</keyword>
<dbReference type="Proteomes" id="UP000654370">
    <property type="component" value="Unassembled WGS sequence"/>
</dbReference>
<dbReference type="InterPro" id="IPR043129">
    <property type="entry name" value="ATPase_NBD"/>
</dbReference>
<organism evidence="9 10">
    <name type="scientific">Mortierella isabellina</name>
    <name type="common">Filamentous fungus</name>
    <name type="synonym">Umbelopsis isabellina</name>
    <dbReference type="NCBI Taxonomy" id="91625"/>
    <lineage>
        <taxon>Eukaryota</taxon>
        <taxon>Fungi</taxon>
        <taxon>Fungi incertae sedis</taxon>
        <taxon>Mucoromycota</taxon>
        <taxon>Mucoromycotina</taxon>
        <taxon>Umbelopsidomycetes</taxon>
        <taxon>Umbelopsidales</taxon>
        <taxon>Umbelopsidaceae</taxon>
        <taxon>Umbelopsis</taxon>
    </lineage>
</organism>
<evidence type="ECO:0000256" key="7">
    <source>
        <dbReference type="HAMAP-Rule" id="MF_03179"/>
    </source>
</evidence>
<dbReference type="EC" id="2.3.1.234" evidence="1"/>
<dbReference type="InterPro" id="IPR022450">
    <property type="entry name" value="TsaD"/>
</dbReference>
<dbReference type="CDD" id="cd24134">
    <property type="entry name" value="ASKHA_NBD_OSGEPL1_QRI7_euk"/>
    <property type="match status" value="1"/>
</dbReference>
<evidence type="ECO:0000256" key="5">
    <source>
        <dbReference type="ARBA" id="ARBA00023315"/>
    </source>
</evidence>
<keyword evidence="2 7" id="KW-0808">Transferase</keyword>
<keyword evidence="4 7" id="KW-0479">Metal-binding</keyword>
<dbReference type="AlphaFoldDB" id="A0A8H7UIT5"/>
<proteinExistence type="inferred from homology"/>
<dbReference type="PRINTS" id="PR00789">
    <property type="entry name" value="OSIALOPTASE"/>
</dbReference>